<evidence type="ECO:0000256" key="1">
    <source>
        <dbReference type="ARBA" id="ARBA00022555"/>
    </source>
</evidence>
<dbReference type="InterPro" id="IPR036416">
    <property type="entry name" value="Pept_tRNA_hydro_sf"/>
</dbReference>
<evidence type="ECO:0000313" key="4">
    <source>
        <dbReference type="EMBL" id="TQB74162.1"/>
    </source>
</evidence>
<organism evidence="4 5">
    <name type="scientific">Monascus purpureus</name>
    <name type="common">Red mold</name>
    <name type="synonym">Monascus anka</name>
    <dbReference type="NCBI Taxonomy" id="5098"/>
    <lineage>
        <taxon>Eukaryota</taxon>
        <taxon>Fungi</taxon>
        <taxon>Dikarya</taxon>
        <taxon>Ascomycota</taxon>
        <taxon>Pezizomycotina</taxon>
        <taxon>Eurotiomycetes</taxon>
        <taxon>Eurotiomycetidae</taxon>
        <taxon>Eurotiales</taxon>
        <taxon>Aspergillaceae</taxon>
        <taxon>Monascus</taxon>
    </lineage>
</organism>
<dbReference type="GO" id="GO:0000049">
    <property type="term" value="F:tRNA binding"/>
    <property type="evidence" value="ECO:0007669"/>
    <property type="project" value="UniProtKB-KW"/>
</dbReference>
<name>A0A507R0H5_MONPU</name>
<keyword evidence="1" id="KW-0820">tRNA-binding</keyword>
<dbReference type="InterPro" id="IPR001328">
    <property type="entry name" value="Pept_tRNA_hydro"/>
</dbReference>
<dbReference type="Pfam" id="PF01195">
    <property type="entry name" value="Pept_tRNA_hydro"/>
    <property type="match status" value="1"/>
</dbReference>
<gene>
    <name evidence="4" type="primary">PTH1</name>
    <name evidence="4" type="ORF">MPDQ_005066</name>
</gene>
<keyword evidence="3" id="KW-0694">RNA-binding</keyword>
<keyword evidence="2 4" id="KW-0378">Hydrolase</keyword>
<reference evidence="4 5" key="1">
    <citation type="submission" date="2019-06" db="EMBL/GenBank/DDBJ databases">
        <title>Wine fermentation using esterase from Monascus purpureus.</title>
        <authorList>
            <person name="Geng C."/>
            <person name="Zhang Y."/>
        </authorList>
    </citation>
    <scope>NUCLEOTIDE SEQUENCE [LARGE SCALE GENOMIC DNA]</scope>
    <source>
        <strain evidence="4">HQ1</strain>
    </source>
</reference>
<evidence type="ECO:0000256" key="2">
    <source>
        <dbReference type="ARBA" id="ARBA00022801"/>
    </source>
</evidence>
<comment type="caution">
    <text evidence="4">The sequence shown here is derived from an EMBL/GenBank/DDBJ whole genome shotgun (WGS) entry which is preliminary data.</text>
</comment>
<evidence type="ECO:0000313" key="5">
    <source>
        <dbReference type="Proteomes" id="UP000319663"/>
    </source>
</evidence>
<dbReference type="Proteomes" id="UP000319663">
    <property type="component" value="Unassembled WGS sequence"/>
</dbReference>
<dbReference type="AlphaFoldDB" id="A0A507R0H5"/>
<evidence type="ECO:0000256" key="3">
    <source>
        <dbReference type="ARBA" id="ARBA00022884"/>
    </source>
</evidence>
<dbReference type="STRING" id="5098.A0A507R0H5"/>
<dbReference type="GO" id="GO:0004045">
    <property type="term" value="F:peptidyl-tRNA hydrolase activity"/>
    <property type="evidence" value="ECO:0007669"/>
    <property type="project" value="InterPro"/>
</dbReference>
<dbReference type="PANTHER" id="PTHR17224:SF1">
    <property type="entry name" value="PEPTIDYL-TRNA HYDROLASE"/>
    <property type="match status" value="1"/>
</dbReference>
<accession>A0A507R0H5</accession>
<sequence>MAESHLFQTPQRLLFIASIGNKPPYHKTRHSAGHVLLEALTPRLLSQMPTIELPHYTMPTYQTWRSPSWMNHSGKRLTREVEDWIFLRSNDLKKFYSTLVILHDELEAPLGKLRVRRGGPEAASLRGHRGLIDVMETLQKKRLYPPQKNRSPARDLSILRVGVGIGRPLSRERADVAEYVLGELPPMEIDAVQKAADPILDILIEEVYREREET</sequence>
<dbReference type="PANTHER" id="PTHR17224">
    <property type="entry name" value="PEPTIDYL-TRNA HYDROLASE"/>
    <property type="match status" value="1"/>
</dbReference>
<protein>
    <submittedName>
        <fullName evidence="4">Aminoacyl-tRNA hydrolase</fullName>
    </submittedName>
</protein>
<proteinExistence type="predicted"/>
<dbReference type="SUPFAM" id="SSF53178">
    <property type="entry name" value="Peptidyl-tRNA hydrolase-like"/>
    <property type="match status" value="1"/>
</dbReference>
<dbReference type="EMBL" id="VIFY01000034">
    <property type="protein sequence ID" value="TQB74162.1"/>
    <property type="molecule type" value="Genomic_DNA"/>
</dbReference>
<keyword evidence="5" id="KW-1185">Reference proteome</keyword>
<dbReference type="Gene3D" id="3.40.50.1470">
    <property type="entry name" value="Peptidyl-tRNA hydrolase"/>
    <property type="match status" value="1"/>
</dbReference>